<dbReference type="PANTHER" id="PTHR33712:SF7">
    <property type="entry name" value="LIGHT-INDEPENDENT PROTOCHLOROPHYLLIDE REDUCTASE SUBUNIT B"/>
    <property type="match status" value="1"/>
</dbReference>
<evidence type="ECO:0000256" key="3">
    <source>
        <dbReference type="ARBA" id="ARBA00011002"/>
    </source>
</evidence>
<dbReference type="PANTHER" id="PTHR33712">
    <property type="entry name" value="LIGHT-INDEPENDENT PROTOCHLOROPHYLLIDE REDUCTASE SUBUNIT B"/>
    <property type="match status" value="1"/>
</dbReference>
<comment type="caution">
    <text evidence="8">The sequence shown here is derived from an EMBL/GenBank/DDBJ whole genome shotgun (WGS) entry which is preliminary data.</text>
</comment>
<dbReference type="GO" id="GO:0065003">
    <property type="term" value="P:protein-containing complex assembly"/>
    <property type="evidence" value="ECO:0007669"/>
    <property type="project" value="InterPro"/>
</dbReference>
<gene>
    <name evidence="8" type="ORF">C1N32_00545</name>
</gene>
<dbReference type="EMBL" id="POSK01000001">
    <property type="protein sequence ID" value="PNI06537.1"/>
    <property type="molecule type" value="Genomic_DNA"/>
</dbReference>
<dbReference type="InterPro" id="IPR005975">
    <property type="entry name" value="Nase_Mo-Fe_CF"/>
</dbReference>
<dbReference type="Pfam" id="PF00148">
    <property type="entry name" value="Oxidored_nitro"/>
    <property type="match status" value="1"/>
</dbReference>
<feature type="domain" description="Nitrogenase/oxidoreductase component 1" evidence="7">
    <location>
        <begin position="25"/>
        <end position="432"/>
    </location>
</feature>
<dbReference type="Gene3D" id="6.10.250.1090">
    <property type="match status" value="1"/>
</dbReference>
<proteinExistence type="inferred from homology"/>
<dbReference type="PROSITE" id="PS00699">
    <property type="entry name" value="NITROGENASE_1_1"/>
    <property type="match status" value="1"/>
</dbReference>
<dbReference type="AlphaFoldDB" id="A0A2J8I7M6"/>
<evidence type="ECO:0000259" key="7">
    <source>
        <dbReference type="Pfam" id="PF00148"/>
    </source>
</evidence>
<dbReference type="RefSeq" id="WP_102965085.1">
    <property type="nucleotide sequence ID" value="NZ_POSK01000001.1"/>
</dbReference>
<keyword evidence="5 6" id="KW-0535">Nitrogen fixation</keyword>
<reference evidence="8 9" key="1">
    <citation type="submission" date="2018-01" db="EMBL/GenBank/DDBJ databases">
        <title>Draft genome sequences of six Vibrio diazotrophicus strains isolated from deep-sea sediments of the Baltic Sea.</title>
        <authorList>
            <person name="Castillo D."/>
            <person name="Vandieken V."/>
            <person name="Chiang O."/>
            <person name="Middelboe M."/>
        </authorList>
    </citation>
    <scope>NUCLEOTIDE SEQUENCE [LARGE SCALE GENOMIC DNA]</scope>
    <source>
        <strain evidence="8 9">60.27F</strain>
    </source>
</reference>
<dbReference type="OrthoDB" id="9800746at2"/>
<evidence type="ECO:0000313" key="9">
    <source>
        <dbReference type="Proteomes" id="UP000236449"/>
    </source>
</evidence>
<dbReference type="UniPathway" id="UPA00782"/>
<dbReference type="InterPro" id="IPR050152">
    <property type="entry name" value="ChlB/BchB/BchZ"/>
</dbReference>
<evidence type="ECO:0000256" key="1">
    <source>
        <dbReference type="ARBA" id="ARBA00003171"/>
    </source>
</evidence>
<comment type="function">
    <text evidence="1">This protein may play a role in the biosynthesis of the prosthetic group of nitrogenase (FeMo cofactor).</text>
</comment>
<dbReference type="Gene3D" id="3.40.50.1980">
    <property type="entry name" value="Nitrogenase molybdenum iron protein domain"/>
    <property type="match status" value="3"/>
</dbReference>
<dbReference type="NCBIfam" id="TIGR01285">
    <property type="entry name" value="nifN"/>
    <property type="match status" value="1"/>
</dbReference>
<evidence type="ECO:0000256" key="2">
    <source>
        <dbReference type="ARBA" id="ARBA00005155"/>
    </source>
</evidence>
<name>A0A2J8I7M6_VIBDI</name>
<evidence type="ECO:0000256" key="5">
    <source>
        <dbReference type="ARBA" id="ARBA00023231"/>
    </source>
</evidence>
<comment type="similarity">
    <text evidence="3 6">Belongs to the NifD/NifK/NifE/NifN family.</text>
</comment>
<evidence type="ECO:0000256" key="4">
    <source>
        <dbReference type="ARBA" id="ARBA00013282"/>
    </source>
</evidence>
<dbReference type="InterPro" id="IPR000318">
    <property type="entry name" value="Nase_comp1_CS"/>
</dbReference>
<accession>A0A2J8I7M6</accession>
<evidence type="ECO:0000313" key="8">
    <source>
        <dbReference type="EMBL" id="PNI06537.1"/>
    </source>
</evidence>
<sequence>MVTERNAKVRKVNSPLVSQPLKTSPATGATLASLGFHRSIPLMHGAQGCSAFAKVYLIQHLREPIPLQNTAIDQVSAVMGGDDNLSEALQLLCEKQSPELIAVMTTGLTEMQGCDVFRVIADFKHNHPKFANSRIVSMATPDFVGSMQTGFCEAVRSVVKQLVQPPTLRPRQRQQVNVLCSLGMTAADIETIKQYVEAFGLDAVVVPDLSLSLDGHLDEAEYNATSTGGTSVMEVELMSDSIMTLVLGDGLLDLAQWLKQRFDIPYQSFGMGMNMDVVDDLVMTLSRISGHDVPSWMTRARQRVQDAMLDTHFLLSREEYVIALEPDLAKGYAELLLSVGGRISQLITTIDAPHLSDIDADDIVIGDLSAIDLNNLHLKAVISNTHAAQMCEPQVPVLRAGYPCHDQYGNMDIRQFGYEGIRERLFALANLLLRNHKDEVPVHVSAYRFEAHEVMQNEMAGFDSKEAR</sequence>
<dbReference type="SUPFAM" id="SSF53807">
    <property type="entry name" value="Helical backbone' metal receptor"/>
    <property type="match status" value="1"/>
</dbReference>
<protein>
    <recommendedName>
        <fullName evidence="4">Nitrogenase iron-molybdenum cofactor biosynthesis protein NifN</fullName>
    </recommendedName>
</protein>
<comment type="pathway">
    <text evidence="2">Cofactor biosynthesis; Fe-Mo cofactor biosynthesis.</text>
</comment>
<organism evidence="8 9">
    <name type="scientific">Vibrio diazotrophicus</name>
    <dbReference type="NCBI Taxonomy" id="685"/>
    <lineage>
        <taxon>Bacteria</taxon>
        <taxon>Pseudomonadati</taxon>
        <taxon>Pseudomonadota</taxon>
        <taxon>Gammaproteobacteria</taxon>
        <taxon>Vibrionales</taxon>
        <taxon>Vibrionaceae</taxon>
        <taxon>Vibrio</taxon>
    </lineage>
</organism>
<dbReference type="GO" id="GO:0016163">
    <property type="term" value="F:nitrogenase activity"/>
    <property type="evidence" value="ECO:0007669"/>
    <property type="project" value="InterPro"/>
</dbReference>
<dbReference type="InterPro" id="IPR000510">
    <property type="entry name" value="Nase/OxRdtase_comp1"/>
</dbReference>
<evidence type="ECO:0000256" key="6">
    <source>
        <dbReference type="RuleBase" id="RU004021"/>
    </source>
</evidence>
<dbReference type="Proteomes" id="UP000236449">
    <property type="component" value="Unassembled WGS sequence"/>
</dbReference>